<feature type="domain" description="Calponin-homology (CH)" evidence="5">
    <location>
        <begin position="651"/>
        <end position="784"/>
    </location>
</feature>
<dbReference type="PROSITE" id="PS50096">
    <property type="entry name" value="IQ"/>
    <property type="match status" value="5"/>
</dbReference>
<protein>
    <submittedName>
        <fullName evidence="6 8">Abnormal spindle microcephaly associated</fullName>
    </submittedName>
</protein>
<evidence type="ECO:0000259" key="5">
    <source>
        <dbReference type="PROSITE" id="PS50021"/>
    </source>
</evidence>
<dbReference type="PANTHER" id="PTHR22706:SF1">
    <property type="entry name" value="ASSEMBLY FACTOR FOR SPINDLE MICROTUBULES"/>
    <property type="match status" value="1"/>
</dbReference>
<dbReference type="PROSITE" id="PS50021">
    <property type="entry name" value="CH"/>
    <property type="match status" value="2"/>
</dbReference>
<dbReference type="PANTHER" id="PTHR22706">
    <property type="entry name" value="ASSEMBLY FACTOR FOR SPINDLE MICROTUBULES"/>
    <property type="match status" value="1"/>
</dbReference>
<reference evidence="6 7" key="1">
    <citation type="journal article" date="2013" name="Nature">
        <title>The genomes of four tapeworm species reveal adaptations to parasitism.</title>
        <authorList>
            <person name="Tsai I.J."/>
            <person name="Zarowiecki M."/>
            <person name="Holroyd N."/>
            <person name="Garciarrubio A."/>
            <person name="Sanchez-Flores A."/>
            <person name="Brooks K.L."/>
            <person name="Tracey A."/>
            <person name="Bobes R.J."/>
            <person name="Fragoso G."/>
            <person name="Sciutto E."/>
            <person name="Aslett M."/>
            <person name="Beasley H."/>
            <person name="Bennett H.M."/>
            <person name="Cai J."/>
            <person name="Camicia F."/>
            <person name="Clark R."/>
            <person name="Cucher M."/>
            <person name="De Silva N."/>
            <person name="Day T.A."/>
            <person name="Deplazes P."/>
            <person name="Estrada K."/>
            <person name="Fernandez C."/>
            <person name="Holland P.W."/>
            <person name="Hou J."/>
            <person name="Hu S."/>
            <person name="Huckvale T."/>
            <person name="Hung S.S."/>
            <person name="Kamenetzky L."/>
            <person name="Keane J.A."/>
            <person name="Kiss F."/>
            <person name="Koziol U."/>
            <person name="Lambert O."/>
            <person name="Liu K."/>
            <person name="Luo X."/>
            <person name="Luo Y."/>
            <person name="Macchiaroli N."/>
            <person name="Nichol S."/>
            <person name="Paps J."/>
            <person name="Parkinson J."/>
            <person name="Pouchkina-Stantcheva N."/>
            <person name="Riddiford N."/>
            <person name="Rosenzvit M."/>
            <person name="Salinas G."/>
            <person name="Wasmuth J.D."/>
            <person name="Zamanian M."/>
            <person name="Zheng Y."/>
            <person name="Cai X."/>
            <person name="Soberon X."/>
            <person name="Olson P.D."/>
            <person name="Laclette J.P."/>
            <person name="Brehm K."/>
            <person name="Berriman M."/>
            <person name="Garciarrubio A."/>
            <person name="Bobes R.J."/>
            <person name="Fragoso G."/>
            <person name="Sanchez-Flores A."/>
            <person name="Estrada K."/>
            <person name="Cevallos M.A."/>
            <person name="Morett E."/>
            <person name="Gonzalez V."/>
            <person name="Portillo T."/>
            <person name="Ochoa-Leyva A."/>
            <person name="Jose M.V."/>
            <person name="Sciutto E."/>
            <person name="Landa A."/>
            <person name="Jimenez L."/>
            <person name="Valdes V."/>
            <person name="Carrero J.C."/>
            <person name="Larralde C."/>
            <person name="Morales-Montor J."/>
            <person name="Limon-Lason J."/>
            <person name="Soberon X."/>
            <person name="Laclette J.P."/>
        </authorList>
    </citation>
    <scope>NUCLEOTIDE SEQUENCE [LARGE SCALE GENOMIC DNA]</scope>
</reference>
<evidence type="ECO:0000256" key="4">
    <source>
        <dbReference type="ARBA" id="ARBA00022860"/>
    </source>
</evidence>
<dbReference type="OrthoDB" id="2148418at2759"/>
<evidence type="ECO:0000313" key="6">
    <source>
        <dbReference type="EMBL" id="CDS21090.1"/>
    </source>
</evidence>
<dbReference type="SMART" id="SM00015">
    <property type="entry name" value="IQ"/>
    <property type="match status" value="12"/>
</dbReference>
<dbReference type="Gene3D" id="1.10.418.10">
    <property type="entry name" value="Calponin-like domain"/>
    <property type="match status" value="2"/>
</dbReference>
<gene>
    <name evidence="6" type="ORF">EgrG_000550200</name>
</gene>
<dbReference type="CDD" id="cd23767">
    <property type="entry name" value="IQCD"/>
    <property type="match status" value="2"/>
</dbReference>
<dbReference type="GO" id="GO:0000278">
    <property type="term" value="P:mitotic cell cycle"/>
    <property type="evidence" value="ECO:0007669"/>
    <property type="project" value="TreeGrafter"/>
</dbReference>
<evidence type="ECO:0000256" key="2">
    <source>
        <dbReference type="ARBA" id="ARBA00022490"/>
    </source>
</evidence>
<dbReference type="GO" id="GO:0051295">
    <property type="term" value="P:establishment of meiotic spindle localization"/>
    <property type="evidence" value="ECO:0007669"/>
    <property type="project" value="TreeGrafter"/>
</dbReference>
<accession>A0A068WTY5</accession>
<dbReference type="CDD" id="cd21223">
    <property type="entry name" value="CH_ASPM_rpt1"/>
    <property type="match status" value="1"/>
</dbReference>
<reference evidence="8" key="3">
    <citation type="submission" date="2020-10" db="UniProtKB">
        <authorList>
            <consortium name="WormBaseParasite"/>
        </authorList>
    </citation>
    <scope>IDENTIFICATION</scope>
</reference>
<dbReference type="GO" id="GO:0005737">
    <property type="term" value="C:cytoplasm"/>
    <property type="evidence" value="ECO:0007669"/>
    <property type="project" value="UniProtKB-SubCell"/>
</dbReference>
<dbReference type="EMBL" id="LK028582">
    <property type="protein sequence ID" value="CDS21090.1"/>
    <property type="molecule type" value="Genomic_DNA"/>
</dbReference>
<dbReference type="Gene3D" id="1.20.5.190">
    <property type="match status" value="4"/>
</dbReference>
<dbReference type="InterPro" id="IPR000048">
    <property type="entry name" value="IQ_motif_EF-hand-BS"/>
</dbReference>
<evidence type="ECO:0000256" key="1">
    <source>
        <dbReference type="ARBA" id="ARBA00004496"/>
    </source>
</evidence>
<dbReference type="GO" id="GO:0005516">
    <property type="term" value="F:calmodulin binding"/>
    <property type="evidence" value="ECO:0007669"/>
    <property type="project" value="UniProtKB-KW"/>
</dbReference>
<name>A0A068WTY5_ECHGR</name>
<keyword evidence="2" id="KW-0963">Cytoplasm</keyword>
<dbReference type="InterPro" id="IPR051185">
    <property type="entry name" value="ASPM"/>
</dbReference>
<reference evidence="6" key="2">
    <citation type="submission" date="2014-06" db="EMBL/GenBank/DDBJ databases">
        <authorList>
            <person name="Aslett M."/>
        </authorList>
    </citation>
    <scope>NUCLEOTIDE SEQUENCE</scope>
</reference>
<dbReference type="GO" id="GO:0007051">
    <property type="term" value="P:spindle organization"/>
    <property type="evidence" value="ECO:0007669"/>
    <property type="project" value="TreeGrafter"/>
</dbReference>
<comment type="subcellular location">
    <subcellularLocation>
        <location evidence="1">Cytoplasm</location>
    </subcellularLocation>
</comment>
<dbReference type="InterPro" id="IPR036872">
    <property type="entry name" value="CH_dom_sf"/>
</dbReference>
<dbReference type="Proteomes" id="UP000492820">
    <property type="component" value="Unassembled WGS sequence"/>
</dbReference>
<dbReference type="InterPro" id="IPR001715">
    <property type="entry name" value="CH_dom"/>
</dbReference>
<evidence type="ECO:0000313" key="7">
    <source>
        <dbReference type="Proteomes" id="UP000492820"/>
    </source>
</evidence>
<evidence type="ECO:0000256" key="3">
    <source>
        <dbReference type="ARBA" id="ARBA00022737"/>
    </source>
</evidence>
<dbReference type="Pfam" id="PF00612">
    <property type="entry name" value="IQ"/>
    <property type="match status" value="6"/>
</dbReference>
<proteinExistence type="predicted"/>
<evidence type="ECO:0000313" key="8">
    <source>
        <dbReference type="WBParaSite" id="EgrG_000550200"/>
    </source>
</evidence>
<dbReference type="GO" id="GO:0000922">
    <property type="term" value="C:spindle pole"/>
    <property type="evidence" value="ECO:0007669"/>
    <property type="project" value="TreeGrafter"/>
</dbReference>
<dbReference type="WBParaSite" id="EgrG_000550200">
    <property type="protein sequence ID" value="EgrG_000550200"/>
    <property type="gene ID" value="EgrG_000550200"/>
</dbReference>
<dbReference type="SUPFAM" id="SSF47576">
    <property type="entry name" value="Calponin-homology domain, CH-domain"/>
    <property type="match status" value="1"/>
</dbReference>
<keyword evidence="3" id="KW-0677">Repeat</keyword>
<feature type="domain" description="Calponin-homology (CH)" evidence="5">
    <location>
        <begin position="837"/>
        <end position="984"/>
    </location>
</feature>
<keyword evidence="4" id="KW-0112">Calmodulin-binding</keyword>
<sequence>MSRKRWQRPQTLNLSYATEQSYDIYDDENEPSTPPKVPCFSPPPNLVMVSENLNLAPFSQRAVVDFGDFLTVGLPSTRYLRLRNLQASSITGSLRYPTSDEFTLSWLLTTKENAENLPDPETQALIDTSAPPISLISSQTIHLGPHGDCLLRVIWTPKPGPLPSVLGAKASGSTKLRHVLQFRFSGAAVVEAILVATSVKQPTRGGKKVWKRPHNFLCHRNGSQEYSSTRSVFRSYQNSNHESTERGTFLLPLSNLNMDLNGNVIERGKSGPVSHCSTSAQSVEATLRPSRPSEVSLAAGKRRLMRSSSGLRALAAFMTSRDRHRSQSLDMRDAVSVLAAEDFRTPRRSISTANDLQRTPENEATSFISPALLSPVVKRDTSIIFATGACRSGTSSTAVTSTTSINNSSANIFGWDASAALSAANETGFTRWLNHLFASGQITRSSVSDGDPASRAEGPRAALLRLLHSPTFAAPAHRIEREIDGQRLVVNRDLNFRDDKGLQRCICDLFTSHYASVWLSPCVDVLTELVQSPEAPMAIVAKASALSRRVHRCLFADVPPLPKKKGTRKKANSAGEHEADPMLLANWKSVGATSYTEHYNQQIVKRCLTLIWLLDQAKMKRVLRLDPCLFNVSAPVKSSVEVCQSLGRIYLSRETNLARSLAILGANLSVVQKPLDEFDFTVTNLAVDLRDGLRLVKLADLLLPDARTIFPAHNGSLMNLVRFPAISRLQKIHNVQLALSAFETVAGRRGLCTAAGKPITERDIVNGHRAKTLSLLWFILLRFQVTALLDPPALRSEISRLTATNVSLRRDVEALLMANPSLSACGDEGNNPLVEMECNQRILFVWARAVCFSGGYDEDVKVENLDQSFSDGRVFCYILHFYLPTLLPRGLVRGATTQTAHLHPDIPHPLLLRNNVANLRLFQQRLWHLGDVPMLLNVGPNLPTTANTITPNFTTADVNHHPPSTLLPPGIVLTTLAYLASRLICGKGGGSSRLRRIVENHAARIIQTRWRQNRATQGSQFRPKSVFSHLPTIHSLCSSPSTNTSMEMEVGENVAANASEKDEVVVSTPATVFTEMGVIEAAVRIQRAVRAWLEACRRCRQKQCFVVEVQAQARAFLARQRVLARQQQALETQVDAAVVIQSVWRAYAARRRFIDLRSSVIRLQAFCRGVLARRAFQTTLATRSAAAVVIQRWWRCRQQRRQFLLQRQVVCLIQRRWRSTLAYRTRLRLAVQLQAAARAYLVRRDVAMKMHAILTLQRHMRRWRALCRERTTAACIIQRWWCAVKQRRAFLRTLHAVRRIQHWWRGCLLERQREVAAAIAIQRAWRWSRVRHQRRVEERLRRIHIMQTHATAATTIQRAWRRFQVRRQRQRLANAAAGTIQRAWRTYRQKKQSVVEEERAAYVIQRNWRASGLQRWLHRRRRAAIVIQSAWRGYRVRCSGGSTAATLRRRLSEATEEARTRPHNTLGARARCALANLLRYTSVASVLDALGHLETSTRLSREVCLWLLTTPTSTTPATVTSQCGDCGGCDENAEYLPHILLRLLHLCNRSVPDEEVALAAVAVMLNLTVAVDSSDVGTLEMWWQRRVLNEGGSSQSESIVEFLFGSLHRLSRAKPGTSSLRLFARIAALLAILCEALPPDFALPTDYVGEVETLLSLVQRLWSNALSRLPVRPEVRLLLRRHQAHESRRDLLRRLVTLELNLERLPSKPQVNPLTACEFLLLTLREHQRRHKHYHQLKQKHEG</sequence>
<organism evidence="6">
    <name type="scientific">Echinococcus granulosus</name>
    <name type="common">Hydatid tapeworm</name>
    <dbReference type="NCBI Taxonomy" id="6210"/>
    <lineage>
        <taxon>Eukaryota</taxon>
        <taxon>Metazoa</taxon>
        <taxon>Spiralia</taxon>
        <taxon>Lophotrochozoa</taxon>
        <taxon>Platyhelminthes</taxon>
        <taxon>Cestoda</taxon>
        <taxon>Eucestoda</taxon>
        <taxon>Cyclophyllidea</taxon>
        <taxon>Taeniidae</taxon>
        <taxon>Echinococcus</taxon>
        <taxon>Echinococcus granulosus group</taxon>
    </lineage>
</organism>